<keyword evidence="2" id="KW-0812">Transmembrane</keyword>
<protein>
    <recommendedName>
        <fullName evidence="3">Polysaccharide biosynthesis protein CapD-like domain-containing protein</fullName>
    </recommendedName>
</protein>
<dbReference type="Pfam" id="PF02719">
    <property type="entry name" value="Polysacc_synt_2"/>
    <property type="match status" value="1"/>
</dbReference>
<dbReference type="RefSeq" id="WP_102070748.1">
    <property type="nucleotide sequence ID" value="NZ_PDNV01000009.1"/>
</dbReference>
<dbReference type="OrthoDB" id="9803111at2"/>
<feature type="transmembrane region" description="Helical" evidence="2">
    <location>
        <begin position="71"/>
        <end position="91"/>
    </location>
</feature>
<comment type="caution">
    <text evidence="4">The sequence shown here is derived from an EMBL/GenBank/DDBJ whole genome shotgun (WGS) entry which is preliminary data.</text>
</comment>
<dbReference type="SUPFAM" id="SSF53335">
    <property type="entry name" value="S-adenosyl-L-methionine-dependent methyltransferases"/>
    <property type="match status" value="1"/>
</dbReference>
<dbReference type="Pfam" id="PF13727">
    <property type="entry name" value="CoA_binding_3"/>
    <property type="match status" value="1"/>
</dbReference>
<organism evidence="4 5">
    <name type="scientific">Pollutimonas nitritireducens</name>
    <dbReference type="NCBI Taxonomy" id="2045209"/>
    <lineage>
        <taxon>Bacteria</taxon>
        <taxon>Pseudomonadati</taxon>
        <taxon>Pseudomonadota</taxon>
        <taxon>Betaproteobacteria</taxon>
        <taxon>Burkholderiales</taxon>
        <taxon>Alcaligenaceae</taxon>
        <taxon>Pollutimonas</taxon>
    </lineage>
</organism>
<keyword evidence="2" id="KW-0472">Membrane</keyword>
<feature type="transmembrane region" description="Helical" evidence="2">
    <location>
        <begin position="103"/>
        <end position="125"/>
    </location>
</feature>
<comment type="similarity">
    <text evidence="1">Belongs to the polysaccharide synthase family.</text>
</comment>
<dbReference type="Proteomes" id="UP000234328">
    <property type="component" value="Unassembled WGS sequence"/>
</dbReference>
<dbReference type="PANTHER" id="PTHR43318:SF1">
    <property type="entry name" value="POLYSACCHARIDE BIOSYNTHESIS PROTEIN EPSC-RELATED"/>
    <property type="match status" value="1"/>
</dbReference>
<dbReference type="InterPro" id="IPR003869">
    <property type="entry name" value="Polysac_CapD-like"/>
</dbReference>
<evidence type="ECO:0000256" key="2">
    <source>
        <dbReference type="SAM" id="Phobius"/>
    </source>
</evidence>
<name>A0A2N4UDC5_9BURK</name>
<dbReference type="SUPFAM" id="SSF51735">
    <property type="entry name" value="NAD(P)-binding Rossmann-fold domains"/>
    <property type="match status" value="1"/>
</dbReference>
<feature type="domain" description="Polysaccharide biosynthesis protein CapD-like" evidence="3">
    <location>
        <begin position="324"/>
        <end position="632"/>
    </location>
</feature>
<proteinExistence type="inferred from homology"/>
<dbReference type="Gene3D" id="3.40.50.720">
    <property type="entry name" value="NAD(P)-binding Rossmann-like Domain"/>
    <property type="match status" value="2"/>
</dbReference>
<gene>
    <name evidence="4" type="ORF">CR155_14430</name>
</gene>
<dbReference type="InterPro" id="IPR051203">
    <property type="entry name" value="Polysaccharide_Synthase-Rel"/>
</dbReference>
<keyword evidence="2" id="KW-1133">Transmembrane helix</keyword>
<dbReference type="InterPro" id="IPR029063">
    <property type="entry name" value="SAM-dependent_MTases_sf"/>
</dbReference>
<dbReference type="AlphaFoldDB" id="A0A2N4UDC5"/>
<dbReference type="InterPro" id="IPR036291">
    <property type="entry name" value="NAD(P)-bd_dom_sf"/>
</dbReference>
<accession>A0A2N4UDC5</accession>
<sequence>MSYIVTGRDPAEGLRASSRRNSFRGRLLALSRIQKRALQIAADTLLIWLALWLAFYLRLDDMDAVRPFGGHAWLFVAAPVLTVLVLARFGLYRAVLRYVGYQALATVAMAVSISSALLAIFIFFYPEPVALIPRSIVIIYWMLCLMFIAGLRITLKQYFRGQAFTLTSFRPDSIRRVDNNPSGKIRVAIYGAGDAGNQLLMALRLGNERHAVGFIDDDPDLTGRVIAGMPVYGPQQLNALINERYAQEVLLAIPSASRARRAEIVDLLAPYPFSVRTVPGFMDLASGRVKVQDLRDVDISDLLGRDPVQPNRELLEQCIRDQVVMVTGAGGSIGAELCRQIVLSRPSTLILFEQSEFNLYSIQGELEAFVHHSGELDIRIVPVLSSVRNQDRLFDVMSIWHVNTVYHAAAYKHVPMVERNIAEGVINNVFGTLYSAQAALRAGVSNFVLISTDKAVRPTNIMGSTKRLAELILQALACEAHPRLYGEDGKPAIQNRTRYSMVRFGNVLGSSGSVVPLFRQQIRNGGPVTVTHPEMTRYFMTIPEAAQLVIQAGSMGQGGDVFVLDMGEPVKIADLARKMIALSGLSVRSTINPGGDVDIKFIGLRPGEKLYEELLIGNNVSATEHPMIMRANEKRLEWEQLKPVLTDLRNAVKNDNYPRIQQLFIELVDGYQPEEAMVDWIHLQQTAASRVESDMQDSLPTFRATPV</sequence>
<feature type="transmembrane region" description="Helical" evidence="2">
    <location>
        <begin position="40"/>
        <end position="59"/>
    </location>
</feature>
<evidence type="ECO:0000313" key="5">
    <source>
        <dbReference type="Proteomes" id="UP000234328"/>
    </source>
</evidence>
<evidence type="ECO:0000256" key="1">
    <source>
        <dbReference type="ARBA" id="ARBA00007430"/>
    </source>
</evidence>
<dbReference type="CDD" id="cd05237">
    <property type="entry name" value="UDP_invert_4-6DH_SDR_e"/>
    <property type="match status" value="1"/>
</dbReference>
<feature type="transmembrane region" description="Helical" evidence="2">
    <location>
        <begin position="131"/>
        <end position="151"/>
    </location>
</feature>
<keyword evidence="5" id="KW-1185">Reference proteome</keyword>
<dbReference type="EMBL" id="PDNV01000009">
    <property type="protein sequence ID" value="PLC53003.1"/>
    <property type="molecule type" value="Genomic_DNA"/>
</dbReference>
<evidence type="ECO:0000259" key="3">
    <source>
        <dbReference type="Pfam" id="PF02719"/>
    </source>
</evidence>
<dbReference type="PANTHER" id="PTHR43318">
    <property type="entry name" value="UDP-N-ACETYLGLUCOSAMINE 4,6-DEHYDRATASE"/>
    <property type="match status" value="1"/>
</dbReference>
<evidence type="ECO:0000313" key="4">
    <source>
        <dbReference type="EMBL" id="PLC53003.1"/>
    </source>
</evidence>
<reference evidence="4 5" key="1">
    <citation type="submission" date="2017-10" db="EMBL/GenBank/DDBJ databases">
        <title>Two draft genome sequences of Pusillimonas sp. strains isolated from a nitrate- and radionuclide-contaminated groundwater in Russia.</title>
        <authorList>
            <person name="Grouzdev D.S."/>
            <person name="Tourova T.P."/>
            <person name="Goeva M.A."/>
            <person name="Babich T.L."/>
            <person name="Sokolova D.S."/>
            <person name="Abdullin R."/>
            <person name="Poltaraus A.B."/>
            <person name="Toshchakov S.V."/>
            <person name="Nazina T.N."/>
        </authorList>
    </citation>
    <scope>NUCLEOTIDE SEQUENCE [LARGE SCALE GENOMIC DNA]</scope>
    <source>
        <strain evidence="4 5">JR1/69-2-13</strain>
    </source>
</reference>